<dbReference type="SMART" id="SM00283">
    <property type="entry name" value="MA"/>
    <property type="match status" value="1"/>
</dbReference>
<dbReference type="CDD" id="cd06225">
    <property type="entry name" value="HAMP"/>
    <property type="match status" value="1"/>
</dbReference>
<feature type="domain" description="Methyl-accepting transducer" evidence="7">
    <location>
        <begin position="394"/>
        <end position="609"/>
    </location>
</feature>
<reference evidence="9 10" key="1">
    <citation type="submission" date="2018-02" db="EMBL/GenBank/DDBJ databases">
        <title>Subsurface microbial communities from deep shales in Ohio and West Virginia, USA.</title>
        <authorList>
            <person name="Wrighton K."/>
        </authorList>
    </citation>
    <scope>NUCLEOTIDE SEQUENCE [LARGE SCALE GENOMIC DNA]</scope>
    <source>
        <strain evidence="9 10">OWC-DMM</strain>
    </source>
</reference>
<dbReference type="InterPro" id="IPR051310">
    <property type="entry name" value="MCP_chemotaxis"/>
</dbReference>
<dbReference type="GO" id="GO:0007165">
    <property type="term" value="P:signal transduction"/>
    <property type="evidence" value="ECO:0007669"/>
    <property type="project" value="UniProtKB-KW"/>
</dbReference>
<evidence type="ECO:0000256" key="2">
    <source>
        <dbReference type="ARBA" id="ARBA00022500"/>
    </source>
</evidence>
<evidence type="ECO:0000256" key="4">
    <source>
        <dbReference type="ARBA" id="ARBA00029447"/>
    </source>
</evidence>
<feature type="transmembrane region" description="Helical" evidence="6">
    <location>
        <begin position="316"/>
        <end position="339"/>
    </location>
</feature>
<keyword evidence="6" id="KW-0812">Transmembrane</keyword>
<dbReference type="PROSITE" id="PS50111">
    <property type="entry name" value="CHEMOTAXIS_TRANSDUC_2"/>
    <property type="match status" value="1"/>
</dbReference>
<dbReference type="EMBL" id="PTIZ01000007">
    <property type="protein sequence ID" value="PPK75008.1"/>
    <property type="molecule type" value="Genomic_DNA"/>
</dbReference>
<dbReference type="FunFam" id="1.10.287.950:FF:000001">
    <property type="entry name" value="Methyl-accepting chemotaxis sensory transducer"/>
    <property type="match status" value="1"/>
</dbReference>
<keyword evidence="2" id="KW-0145">Chemotaxis</keyword>
<feature type="transmembrane region" description="Helical" evidence="6">
    <location>
        <begin position="12"/>
        <end position="34"/>
    </location>
</feature>
<name>A0A2S6HC24_9GAMM</name>
<dbReference type="SMART" id="SM00304">
    <property type="entry name" value="HAMP"/>
    <property type="match status" value="1"/>
</dbReference>
<keyword evidence="6" id="KW-0472">Membrane</keyword>
<dbReference type="PRINTS" id="PR00260">
    <property type="entry name" value="CHEMTRNSDUCR"/>
</dbReference>
<dbReference type="InterPro" id="IPR003660">
    <property type="entry name" value="HAMP_dom"/>
</dbReference>
<organism evidence="9 10">
    <name type="scientific">Methylobacter tundripaludum</name>
    <dbReference type="NCBI Taxonomy" id="173365"/>
    <lineage>
        <taxon>Bacteria</taxon>
        <taxon>Pseudomonadati</taxon>
        <taxon>Pseudomonadota</taxon>
        <taxon>Gammaproteobacteria</taxon>
        <taxon>Methylococcales</taxon>
        <taxon>Methylococcaceae</taxon>
        <taxon>Methylobacter</taxon>
    </lineage>
</organism>
<dbReference type="PANTHER" id="PTHR43531:SF11">
    <property type="entry name" value="METHYL-ACCEPTING CHEMOTAXIS PROTEIN 3"/>
    <property type="match status" value="1"/>
</dbReference>
<evidence type="ECO:0000256" key="6">
    <source>
        <dbReference type="SAM" id="Phobius"/>
    </source>
</evidence>
<dbReference type="PROSITE" id="PS50885">
    <property type="entry name" value="HAMP"/>
    <property type="match status" value="1"/>
</dbReference>
<dbReference type="RefSeq" id="WP_258076086.1">
    <property type="nucleotide sequence ID" value="NZ_PTIZ01000007.1"/>
</dbReference>
<evidence type="ECO:0000259" key="7">
    <source>
        <dbReference type="PROSITE" id="PS50111"/>
    </source>
</evidence>
<sequence>MNVKDLSIKTKILTGALLLVLITCGFGLLSKLYIGKVSGSLFGITDNNGKAVEYATGVERMALSTIMEEKNYLLQEKDEVHQRAEQNVKELMSYLDKVDAVAKQYKNTELLEQSKTAREGTAQYADKYRAGVAALKANKQSVAEMVENGNSVANAADIMLKKQVNNYSEAMKKGLSAQELDQFVQRYIITTNIYIKAMQIMRAEKEEVNYKDRSAWKKMEVLLPELMGLYDDLQKIVVKDDEIKLITEARNGTRNYTESAKSWIENDNKLKAILADMASLGSNVIKQAQDAEGAGYAQLGAARTEAEQLVSEANKIIIGTIILAIVLGVIIALFLASMITKPIILGVKFAESLSEGDLTAQIDIDQKDEIGVLANALQTMRDQLSSVVQQVRTNSDALGSASQEISATAQSISQSATEQASGVEQTTASIEELSASVKQNADNAKITNSMATTAAEEAANGGEAVRRTVEAMKEIADKIGLIEDIAYKTNLLSLNAAIEAARAGEHGKGFTVVAAEVRKLAENSRVTAQEINSLAKNSVKIAEDAGILLEKMVPNIQKTADLVEEITASSEEQAQGIGQISDAVGQLDKAAQQNASGSEQLAATAEELSGQAMQLQQVMAFFTVDNR</sequence>
<evidence type="ECO:0000313" key="9">
    <source>
        <dbReference type="EMBL" id="PPK75008.1"/>
    </source>
</evidence>
<dbReference type="Pfam" id="PF00672">
    <property type="entry name" value="HAMP"/>
    <property type="match status" value="1"/>
</dbReference>
<dbReference type="InterPro" id="IPR004090">
    <property type="entry name" value="Chemotax_Me-accpt_rcpt"/>
</dbReference>
<gene>
    <name evidence="9" type="ORF">B0F87_107251</name>
</gene>
<dbReference type="Pfam" id="PF00015">
    <property type="entry name" value="MCPsignal"/>
    <property type="match status" value="1"/>
</dbReference>
<dbReference type="InterPro" id="IPR004089">
    <property type="entry name" value="MCPsignal_dom"/>
</dbReference>
<dbReference type="GO" id="GO:0005886">
    <property type="term" value="C:plasma membrane"/>
    <property type="evidence" value="ECO:0007669"/>
    <property type="project" value="TreeGrafter"/>
</dbReference>
<dbReference type="Proteomes" id="UP000240010">
    <property type="component" value="Unassembled WGS sequence"/>
</dbReference>
<evidence type="ECO:0000259" key="8">
    <source>
        <dbReference type="PROSITE" id="PS50885"/>
    </source>
</evidence>
<dbReference type="SUPFAM" id="SSF58104">
    <property type="entry name" value="Methyl-accepting chemotaxis protein (MCP) signaling domain"/>
    <property type="match status" value="1"/>
</dbReference>
<evidence type="ECO:0000256" key="1">
    <source>
        <dbReference type="ARBA" id="ARBA00004370"/>
    </source>
</evidence>
<evidence type="ECO:0000256" key="5">
    <source>
        <dbReference type="PROSITE-ProRule" id="PRU00284"/>
    </source>
</evidence>
<protein>
    <submittedName>
        <fullName evidence="9">Methyl-accepting chemotaxis sensory transducer</fullName>
    </submittedName>
</protein>
<dbReference type="PANTHER" id="PTHR43531">
    <property type="entry name" value="PROTEIN ICFG"/>
    <property type="match status" value="1"/>
</dbReference>
<comment type="subcellular location">
    <subcellularLocation>
        <location evidence="1">Membrane</location>
    </subcellularLocation>
</comment>
<evidence type="ECO:0000256" key="3">
    <source>
        <dbReference type="ARBA" id="ARBA00023224"/>
    </source>
</evidence>
<evidence type="ECO:0000313" key="10">
    <source>
        <dbReference type="Proteomes" id="UP000240010"/>
    </source>
</evidence>
<feature type="domain" description="HAMP" evidence="8">
    <location>
        <begin position="337"/>
        <end position="389"/>
    </location>
</feature>
<dbReference type="GO" id="GO:0006935">
    <property type="term" value="P:chemotaxis"/>
    <property type="evidence" value="ECO:0007669"/>
    <property type="project" value="UniProtKB-KW"/>
</dbReference>
<proteinExistence type="inferred from homology"/>
<dbReference type="GO" id="GO:0004888">
    <property type="term" value="F:transmembrane signaling receptor activity"/>
    <property type="evidence" value="ECO:0007669"/>
    <property type="project" value="InterPro"/>
</dbReference>
<dbReference type="AlphaFoldDB" id="A0A2S6HC24"/>
<comment type="caution">
    <text evidence="9">The sequence shown here is derived from an EMBL/GenBank/DDBJ whole genome shotgun (WGS) entry which is preliminary data.</text>
</comment>
<keyword evidence="6" id="KW-1133">Transmembrane helix</keyword>
<accession>A0A2S6HC24</accession>
<dbReference type="Gene3D" id="1.10.287.950">
    <property type="entry name" value="Methyl-accepting chemotaxis protein"/>
    <property type="match status" value="1"/>
</dbReference>
<comment type="similarity">
    <text evidence="4">Belongs to the methyl-accepting chemotaxis (MCP) protein family.</text>
</comment>
<keyword evidence="3 5" id="KW-0807">Transducer</keyword>